<evidence type="ECO:0000313" key="2">
    <source>
        <dbReference type="EMBL" id="GAA3707721.1"/>
    </source>
</evidence>
<comment type="caution">
    <text evidence="2">The sequence shown here is derived from an EMBL/GenBank/DDBJ whole genome shotgun (WGS) entry which is preliminary data.</text>
</comment>
<name>A0ABP7DT86_9SPHN</name>
<dbReference type="NCBIfam" id="TIGR02914">
    <property type="entry name" value="EpsI_fam"/>
    <property type="match status" value="1"/>
</dbReference>
<accession>A0ABP7DT86</accession>
<evidence type="ECO:0000313" key="3">
    <source>
        <dbReference type="Proteomes" id="UP001500523"/>
    </source>
</evidence>
<gene>
    <name evidence="2" type="ORF">GCM10022268_16370</name>
</gene>
<feature type="domain" description="Methanolan biosynthesis EpsI" evidence="1">
    <location>
        <begin position="38"/>
        <end position="238"/>
    </location>
</feature>
<protein>
    <recommendedName>
        <fullName evidence="1">Methanolan biosynthesis EpsI domain-containing protein</fullName>
    </recommendedName>
</protein>
<sequence length="252" mass="27599">MSAGDVILGQDLTGDRDSRHDDGAAGAGSDLLSRRKLLIGLAVGGTVALSELYVPRRSVARINEDVFGKLIPEQLGSWRYATQSGLVLPPEDQLSRTLYEQLLTRVYTDGGADPVMLVMAYSSVQEGRLQVHRPEVCYPAAGFSIIENSAATVPINDRFSIPVRFLAADRGARREYVMYWTRIGDSMPVRWFDQRLMMAKANLQGFIPDGLLARVSVISDDRGEAMATLTRFVQTLVADSGRAGRAMLIGPH</sequence>
<dbReference type="NCBIfam" id="NF045608">
    <property type="entry name" value="EpsI_type_V"/>
    <property type="match status" value="1"/>
</dbReference>
<dbReference type="EMBL" id="BAABBF010000003">
    <property type="protein sequence ID" value="GAA3707721.1"/>
    <property type="molecule type" value="Genomic_DNA"/>
</dbReference>
<keyword evidence="3" id="KW-1185">Reference proteome</keyword>
<reference evidence="3" key="1">
    <citation type="journal article" date="2019" name="Int. J. Syst. Evol. Microbiol.">
        <title>The Global Catalogue of Microorganisms (GCM) 10K type strain sequencing project: providing services to taxonomists for standard genome sequencing and annotation.</title>
        <authorList>
            <consortium name="The Broad Institute Genomics Platform"/>
            <consortium name="The Broad Institute Genome Sequencing Center for Infectious Disease"/>
            <person name="Wu L."/>
            <person name="Ma J."/>
        </authorList>
    </citation>
    <scope>NUCLEOTIDE SEQUENCE [LARGE SCALE GENOMIC DNA]</scope>
    <source>
        <strain evidence="3">JCM 17498</strain>
    </source>
</reference>
<dbReference type="Pfam" id="PF11984">
    <property type="entry name" value="DUF3485"/>
    <property type="match status" value="1"/>
</dbReference>
<dbReference type="InterPro" id="IPR014263">
    <property type="entry name" value="Methanolan_biosynth_EpsI"/>
</dbReference>
<organism evidence="2 3">
    <name type="scientific">Sphingomonas cynarae</name>
    <dbReference type="NCBI Taxonomy" id="930197"/>
    <lineage>
        <taxon>Bacteria</taxon>
        <taxon>Pseudomonadati</taxon>
        <taxon>Pseudomonadota</taxon>
        <taxon>Alphaproteobacteria</taxon>
        <taxon>Sphingomonadales</taxon>
        <taxon>Sphingomonadaceae</taxon>
        <taxon>Sphingomonas</taxon>
    </lineage>
</organism>
<proteinExistence type="predicted"/>
<dbReference type="RefSeq" id="WP_344692869.1">
    <property type="nucleotide sequence ID" value="NZ_BAABBF010000003.1"/>
</dbReference>
<dbReference type="Proteomes" id="UP001500523">
    <property type="component" value="Unassembled WGS sequence"/>
</dbReference>
<evidence type="ECO:0000259" key="1">
    <source>
        <dbReference type="Pfam" id="PF11984"/>
    </source>
</evidence>
<dbReference type="InterPro" id="IPR054654">
    <property type="entry name" value="EpsI_type_V_pred"/>
</dbReference>